<keyword evidence="2" id="KW-1185">Reference proteome</keyword>
<proteinExistence type="predicted"/>
<sequence length="303" mass="34298">MSMSTVKVKAGFLPHQNKGQEADSQGEDIFKRHPKDDVNMDHEGEGLQCSNVDKEVLLQWGQRKRQRNGRLETKAPAVEESFALPKKPVKVDRRVAVADKHAGSQQPQPPVLNRGHALRPCTPFREITFGNGQRNVEAFSSVELGSKNGRRQDLQRNITASVDKTESRESPLQDEHEMATMCTNSASGGSFVAHALERADMEAIQGRPPSLEKFDLESFEWPKFLCLSRKEKEEDFLAMRGSKLPQRPKKRSKHIEKALHYVNPGAWLSDMSWERYEVREKKTVKKRPRAGLKALDSADTDSE</sequence>
<reference evidence="2" key="1">
    <citation type="journal article" date="2024" name="Proc. Natl. Acad. Sci. U.S.A.">
        <title>Extraordinary preservation of gene collinearity over three hundred million years revealed in homosporous lycophytes.</title>
        <authorList>
            <person name="Li C."/>
            <person name="Wickell D."/>
            <person name="Kuo L.Y."/>
            <person name="Chen X."/>
            <person name="Nie B."/>
            <person name="Liao X."/>
            <person name="Peng D."/>
            <person name="Ji J."/>
            <person name="Jenkins J."/>
            <person name="Williams M."/>
            <person name="Shu S."/>
            <person name="Plott C."/>
            <person name="Barry K."/>
            <person name="Rajasekar S."/>
            <person name="Grimwood J."/>
            <person name="Han X."/>
            <person name="Sun S."/>
            <person name="Hou Z."/>
            <person name="He W."/>
            <person name="Dai G."/>
            <person name="Sun C."/>
            <person name="Schmutz J."/>
            <person name="Leebens-Mack J.H."/>
            <person name="Li F.W."/>
            <person name="Wang L."/>
        </authorList>
    </citation>
    <scope>NUCLEOTIDE SEQUENCE [LARGE SCALE GENOMIC DNA]</scope>
    <source>
        <strain evidence="2">cv. PW_Plant_1</strain>
    </source>
</reference>
<gene>
    <name evidence="1" type="ORF">O6H91_23G012500</name>
</gene>
<name>A0ACC2A899_DIPCM</name>
<protein>
    <submittedName>
        <fullName evidence="1">Uncharacterized protein</fullName>
    </submittedName>
</protein>
<evidence type="ECO:0000313" key="2">
    <source>
        <dbReference type="Proteomes" id="UP001162992"/>
    </source>
</evidence>
<dbReference type="EMBL" id="CM055114">
    <property type="protein sequence ID" value="KAJ7513742.1"/>
    <property type="molecule type" value="Genomic_DNA"/>
</dbReference>
<organism evidence="1 2">
    <name type="scientific">Diphasiastrum complanatum</name>
    <name type="common">Issler's clubmoss</name>
    <name type="synonym">Lycopodium complanatum</name>
    <dbReference type="NCBI Taxonomy" id="34168"/>
    <lineage>
        <taxon>Eukaryota</taxon>
        <taxon>Viridiplantae</taxon>
        <taxon>Streptophyta</taxon>
        <taxon>Embryophyta</taxon>
        <taxon>Tracheophyta</taxon>
        <taxon>Lycopodiopsida</taxon>
        <taxon>Lycopodiales</taxon>
        <taxon>Lycopodiaceae</taxon>
        <taxon>Lycopodioideae</taxon>
        <taxon>Diphasiastrum</taxon>
    </lineage>
</organism>
<dbReference type="Proteomes" id="UP001162992">
    <property type="component" value="Chromosome 23"/>
</dbReference>
<comment type="caution">
    <text evidence="1">The sequence shown here is derived from an EMBL/GenBank/DDBJ whole genome shotgun (WGS) entry which is preliminary data.</text>
</comment>
<evidence type="ECO:0000313" key="1">
    <source>
        <dbReference type="EMBL" id="KAJ7513742.1"/>
    </source>
</evidence>
<accession>A0ACC2A899</accession>